<keyword evidence="2" id="KW-1185">Reference proteome</keyword>
<dbReference type="AlphaFoldDB" id="A0A8T4IQY8"/>
<accession>A0A8T4IQY8</accession>
<organism evidence="1 2">
    <name type="scientific">Streptomyces daliensis</name>
    <dbReference type="NCBI Taxonomy" id="299421"/>
    <lineage>
        <taxon>Bacteria</taxon>
        <taxon>Bacillati</taxon>
        <taxon>Actinomycetota</taxon>
        <taxon>Actinomycetes</taxon>
        <taxon>Kitasatosporales</taxon>
        <taxon>Streptomycetaceae</taxon>
        <taxon>Streptomyces</taxon>
    </lineage>
</organism>
<dbReference type="EMBL" id="JAGSMN010000032">
    <property type="protein sequence ID" value="MBR7671794.1"/>
    <property type="molecule type" value="Genomic_DNA"/>
</dbReference>
<reference evidence="1" key="1">
    <citation type="submission" date="2021-04" db="EMBL/GenBank/DDBJ databases">
        <title>Sequencing of actinobacteria type strains.</title>
        <authorList>
            <person name="Nguyen G.-S."/>
            <person name="Wentzel A."/>
        </authorList>
    </citation>
    <scope>NUCLEOTIDE SEQUENCE</scope>
    <source>
        <strain evidence="1">DSM 42095</strain>
    </source>
</reference>
<dbReference type="Proteomes" id="UP000675554">
    <property type="component" value="Unassembled WGS sequence"/>
</dbReference>
<name>A0A8T4IQY8_9ACTN</name>
<proteinExistence type="predicted"/>
<protein>
    <submittedName>
        <fullName evidence="1">Uncharacterized protein</fullName>
    </submittedName>
</protein>
<sequence>MAPACAGGHEWCSTPDRHPRNTRWPSEATTEPEHLDALWDRRSSYGVIGATGRGMTAYYVEGLGWSRFLAACVWFDIHAPLVRLAAQEGLGPSRLYTMACGDAEEPVDARLRVHPPGLPLVLPPANTGAHAKWLAAPIAETPLPTLAELTAVLRSIKAD</sequence>
<comment type="caution">
    <text evidence="1">The sequence shown here is derived from an EMBL/GenBank/DDBJ whole genome shotgun (WGS) entry which is preliminary data.</text>
</comment>
<evidence type="ECO:0000313" key="2">
    <source>
        <dbReference type="Proteomes" id="UP000675554"/>
    </source>
</evidence>
<evidence type="ECO:0000313" key="1">
    <source>
        <dbReference type="EMBL" id="MBR7671794.1"/>
    </source>
</evidence>
<gene>
    <name evidence="1" type="ORF">KDA82_01815</name>
</gene>